<dbReference type="GO" id="GO:0006935">
    <property type="term" value="P:chemotaxis"/>
    <property type="evidence" value="ECO:0007669"/>
    <property type="project" value="UniProtKB-KW"/>
</dbReference>
<name>A0A420WSL3_9PROT</name>
<keyword evidence="6" id="KW-0145">Chemotaxis</keyword>
<dbReference type="Gene3D" id="1.10.287.1700">
    <property type="match status" value="1"/>
</dbReference>
<dbReference type="RefSeq" id="WP_121218906.1">
    <property type="nucleotide sequence ID" value="NZ_RBIG01000001.1"/>
</dbReference>
<dbReference type="GO" id="GO:0044781">
    <property type="term" value="P:bacterial-type flagellum organization"/>
    <property type="evidence" value="ECO:0007669"/>
    <property type="project" value="UniProtKB-KW"/>
</dbReference>
<comment type="similarity">
    <text evidence="2">Belongs to the FliJ family.</text>
</comment>
<keyword evidence="13" id="KW-0966">Cell projection</keyword>
<dbReference type="GO" id="GO:0015031">
    <property type="term" value="P:protein transport"/>
    <property type="evidence" value="ECO:0007669"/>
    <property type="project" value="UniProtKB-KW"/>
</dbReference>
<evidence type="ECO:0000256" key="1">
    <source>
        <dbReference type="ARBA" id="ARBA00004413"/>
    </source>
</evidence>
<comment type="caution">
    <text evidence="13">The sequence shown here is derived from an EMBL/GenBank/DDBJ whole genome shotgun (WGS) entry which is preliminary data.</text>
</comment>
<dbReference type="EMBL" id="RBIG01000001">
    <property type="protein sequence ID" value="RKQ73836.1"/>
    <property type="molecule type" value="Genomic_DNA"/>
</dbReference>
<feature type="coiled-coil region" evidence="11">
    <location>
        <begin position="8"/>
        <end position="49"/>
    </location>
</feature>
<dbReference type="GO" id="GO:0005886">
    <property type="term" value="C:plasma membrane"/>
    <property type="evidence" value="ECO:0007669"/>
    <property type="project" value="UniProtKB-SubCell"/>
</dbReference>
<evidence type="ECO:0000256" key="6">
    <source>
        <dbReference type="ARBA" id="ARBA00022500"/>
    </source>
</evidence>
<keyword evidence="11" id="KW-0175">Coiled coil</keyword>
<evidence type="ECO:0000256" key="5">
    <source>
        <dbReference type="ARBA" id="ARBA00022475"/>
    </source>
</evidence>
<evidence type="ECO:0000256" key="2">
    <source>
        <dbReference type="ARBA" id="ARBA00010004"/>
    </source>
</evidence>
<keyword evidence="7" id="KW-1005">Bacterial flagellum biogenesis</keyword>
<comment type="subcellular location">
    <subcellularLocation>
        <location evidence="1">Cell membrane</location>
        <topology evidence="1">Peripheral membrane protein</topology>
        <orientation evidence="1">Cytoplasmic side</orientation>
    </subcellularLocation>
</comment>
<proteinExistence type="inferred from homology"/>
<protein>
    <recommendedName>
        <fullName evidence="3">Flagellar FliJ protein</fullName>
    </recommendedName>
</protein>
<evidence type="ECO:0000313" key="13">
    <source>
        <dbReference type="EMBL" id="RKQ73836.1"/>
    </source>
</evidence>
<feature type="compositionally biased region" description="Basic and acidic residues" evidence="12">
    <location>
        <begin position="110"/>
        <end position="123"/>
    </location>
</feature>
<organism evidence="13 14">
    <name type="scientific">Oceanibaculum indicum</name>
    <dbReference type="NCBI Taxonomy" id="526216"/>
    <lineage>
        <taxon>Bacteria</taxon>
        <taxon>Pseudomonadati</taxon>
        <taxon>Pseudomonadota</taxon>
        <taxon>Alphaproteobacteria</taxon>
        <taxon>Rhodospirillales</taxon>
        <taxon>Oceanibaculaceae</taxon>
        <taxon>Oceanibaculum</taxon>
    </lineage>
</organism>
<accession>A0A420WSL3</accession>
<evidence type="ECO:0000256" key="8">
    <source>
        <dbReference type="ARBA" id="ARBA00022927"/>
    </source>
</evidence>
<dbReference type="AlphaFoldDB" id="A0A420WSL3"/>
<evidence type="ECO:0000256" key="11">
    <source>
        <dbReference type="SAM" id="Coils"/>
    </source>
</evidence>
<keyword evidence="4" id="KW-0813">Transport</keyword>
<evidence type="ECO:0000256" key="9">
    <source>
        <dbReference type="ARBA" id="ARBA00023136"/>
    </source>
</evidence>
<keyword evidence="13" id="KW-0282">Flagellum</keyword>
<dbReference type="GO" id="GO:0071973">
    <property type="term" value="P:bacterial-type flagellum-dependent cell motility"/>
    <property type="evidence" value="ECO:0007669"/>
    <property type="project" value="InterPro"/>
</dbReference>
<evidence type="ECO:0000256" key="12">
    <source>
        <dbReference type="SAM" id="MobiDB-lite"/>
    </source>
</evidence>
<reference evidence="13 14" key="1">
    <citation type="submission" date="2018-10" db="EMBL/GenBank/DDBJ databases">
        <title>Comparative analysis of microorganisms from saline springs in Andes Mountain Range, Colombia.</title>
        <authorList>
            <person name="Rubin E."/>
        </authorList>
    </citation>
    <scope>NUCLEOTIDE SEQUENCE [LARGE SCALE GENOMIC DNA]</scope>
    <source>
        <strain evidence="13 14">USBA 36</strain>
    </source>
</reference>
<dbReference type="InterPro" id="IPR012823">
    <property type="entry name" value="Flagell_FliJ"/>
</dbReference>
<dbReference type="Pfam" id="PF02050">
    <property type="entry name" value="FliJ"/>
    <property type="match status" value="1"/>
</dbReference>
<evidence type="ECO:0000256" key="10">
    <source>
        <dbReference type="ARBA" id="ARBA00023225"/>
    </source>
</evidence>
<keyword evidence="10" id="KW-1006">Bacterial flagellum protein export</keyword>
<keyword evidence="8" id="KW-0653">Protein transport</keyword>
<dbReference type="Proteomes" id="UP000277424">
    <property type="component" value="Unassembled WGS sequence"/>
</dbReference>
<keyword evidence="13" id="KW-0969">Cilium</keyword>
<keyword evidence="9" id="KW-0472">Membrane</keyword>
<evidence type="ECO:0000313" key="14">
    <source>
        <dbReference type="Proteomes" id="UP000277424"/>
    </source>
</evidence>
<dbReference type="GO" id="GO:0009288">
    <property type="term" value="C:bacterial-type flagellum"/>
    <property type="evidence" value="ECO:0007669"/>
    <property type="project" value="InterPro"/>
</dbReference>
<evidence type="ECO:0000256" key="3">
    <source>
        <dbReference type="ARBA" id="ARBA00020392"/>
    </source>
</evidence>
<evidence type="ECO:0000256" key="7">
    <source>
        <dbReference type="ARBA" id="ARBA00022795"/>
    </source>
</evidence>
<dbReference type="InterPro" id="IPR053716">
    <property type="entry name" value="Flag_assembly_chemotaxis_eff"/>
</dbReference>
<keyword evidence="5" id="KW-1003">Cell membrane</keyword>
<sequence>MKALSTLIRLHTHQLDDKRRALAEAERRLDNARAQRAALDEEMVAEKATAAKGGEGAYTYGAYLQAAKRRREAIDAGIAVLEKAAGEARDAVAEAFAELKKYEITKANRERREMEEANRREQELLDEMGLAMHRRNNGEG</sequence>
<gene>
    <name evidence="13" type="ORF">BCL74_1628</name>
</gene>
<feature type="region of interest" description="Disordered" evidence="12">
    <location>
        <begin position="110"/>
        <end position="140"/>
    </location>
</feature>
<evidence type="ECO:0000256" key="4">
    <source>
        <dbReference type="ARBA" id="ARBA00022448"/>
    </source>
</evidence>